<evidence type="ECO:0000313" key="7">
    <source>
        <dbReference type="EMBL" id="MBT0773099.1"/>
    </source>
</evidence>
<gene>
    <name evidence="7" type="ORF">KIH74_29415</name>
</gene>
<keyword evidence="8" id="KW-1185">Reference proteome</keyword>
<dbReference type="EC" id="3.2.1.18" evidence="3"/>
<evidence type="ECO:0000256" key="1">
    <source>
        <dbReference type="ARBA" id="ARBA00000427"/>
    </source>
</evidence>
<sequence length="526" mass="55684">MTRSSSFRRFAGGLIASCTAVAGLALGTALQASAASGPATTAAPLAASPSSTVQSSTSQSSTVQSSTVEMSTTCDSTPFRSRPSATLWYRIPSIVRTTRGTLVAFAEARDNNDTSDMGDYDIATARSTDNGCSWSAPKVIASDAANRVSNPSALVDAQTGDILLFSSVTVRENSGGQGKGLYLQTSTDDGKTFSPLLSTPVRPDGLKSGLPGPGHGIQLTRTHAGRLIFPVAYRTKDGLYGAYGVYSDDHGKTWHTGFHQLQTARGTDTIEGTIAELDDGNLFISYREKRDQAAAGTARQWALSKDGGETLAGDGLTRSALPIVSVQGSALVPSGAYDNLLLFSAPGDKTRNLRRDMSIFVSTTGGRSWGSRYQLELQSTPGAYSDLVQIGQGVGVLYETGVQTWKERIAFRSVPLSELLRPTKVTSTMKVYRNTRPVPASQNAKAQVRVSVPGTSRPPGRVTLTAKARSGATRSASIDFTYSNKGSRWLVLPKLPAGSYQLTLSYSGTERIKGVRVAAGTLRVVR</sequence>
<keyword evidence="5" id="KW-0732">Signal</keyword>
<dbReference type="SUPFAM" id="SSF50939">
    <property type="entry name" value="Sialidases"/>
    <property type="match status" value="1"/>
</dbReference>
<name>A0ABS5TQW7_9ACTN</name>
<accession>A0ABS5TQW7</accession>
<comment type="catalytic activity">
    <reaction evidence="1">
        <text>Hydrolysis of alpha-(2-&gt;3)-, alpha-(2-&gt;6)-, alpha-(2-&gt;8)- glycosidic linkages of terminal sialic acid residues in oligosaccharides, glycoproteins, glycolipids, colominic acid and synthetic substrates.</text>
        <dbReference type="EC" id="3.2.1.18"/>
    </reaction>
</comment>
<dbReference type="Pfam" id="PF13088">
    <property type="entry name" value="BNR_2"/>
    <property type="match status" value="1"/>
</dbReference>
<evidence type="ECO:0000259" key="6">
    <source>
        <dbReference type="Pfam" id="PF13088"/>
    </source>
</evidence>
<dbReference type="CDD" id="cd15482">
    <property type="entry name" value="Sialidase_non-viral"/>
    <property type="match status" value="1"/>
</dbReference>
<reference evidence="7 8" key="1">
    <citation type="submission" date="2021-05" db="EMBL/GenBank/DDBJ databases">
        <title>Kineosporia and Streptomyces sp. nov. two new marine actinobacteria isolated from Coral.</title>
        <authorList>
            <person name="Buangrab K."/>
            <person name="Sutthacheep M."/>
            <person name="Yeemin T."/>
            <person name="Harunari E."/>
            <person name="Igarashi Y."/>
            <person name="Kanchanasin P."/>
            <person name="Tanasupawat S."/>
            <person name="Phongsopitanun W."/>
        </authorList>
    </citation>
    <scope>NUCLEOTIDE SEQUENCE [LARGE SCALE GENOMIC DNA]</scope>
    <source>
        <strain evidence="7 8">J2-2</strain>
    </source>
</reference>
<comment type="caution">
    <text evidence="7">The sequence shown here is derived from an EMBL/GenBank/DDBJ whole genome shotgun (WGS) entry which is preliminary data.</text>
</comment>
<evidence type="ECO:0000256" key="3">
    <source>
        <dbReference type="ARBA" id="ARBA00012733"/>
    </source>
</evidence>
<evidence type="ECO:0000256" key="4">
    <source>
        <dbReference type="SAM" id="MobiDB-lite"/>
    </source>
</evidence>
<feature type="region of interest" description="Disordered" evidence="4">
    <location>
        <begin position="40"/>
        <end position="81"/>
    </location>
</feature>
<evidence type="ECO:0000256" key="5">
    <source>
        <dbReference type="SAM" id="SignalP"/>
    </source>
</evidence>
<dbReference type="PANTHER" id="PTHR10628:SF30">
    <property type="entry name" value="EXO-ALPHA-SIALIDASE"/>
    <property type="match status" value="1"/>
</dbReference>
<proteinExistence type="inferred from homology"/>
<evidence type="ECO:0000313" key="8">
    <source>
        <dbReference type="Proteomes" id="UP001197247"/>
    </source>
</evidence>
<dbReference type="InterPro" id="IPR026856">
    <property type="entry name" value="Sialidase_fam"/>
</dbReference>
<feature type="signal peptide" evidence="5">
    <location>
        <begin position="1"/>
        <end position="34"/>
    </location>
</feature>
<organism evidence="7 8">
    <name type="scientific">Kineosporia corallincola</name>
    <dbReference type="NCBI Taxonomy" id="2835133"/>
    <lineage>
        <taxon>Bacteria</taxon>
        <taxon>Bacillati</taxon>
        <taxon>Actinomycetota</taxon>
        <taxon>Actinomycetes</taxon>
        <taxon>Kineosporiales</taxon>
        <taxon>Kineosporiaceae</taxon>
        <taxon>Kineosporia</taxon>
    </lineage>
</organism>
<feature type="chain" id="PRO_5046622098" description="exo-alpha-sialidase" evidence="5">
    <location>
        <begin position="35"/>
        <end position="526"/>
    </location>
</feature>
<dbReference type="Proteomes" id="UP001197247">
    <property type="component" value="Unassembled WGS sequence"/>
</dbReference>
<feature type="compositionally biased region" description="Low complexity" evidence="4">
    <location>
        <begin position="40"/>
        <end position="73"/>
    </location>
</feature>
<evidence type="ECO:0000256" key="2">
    <source>
        <dbReference type="ARBA" id="ARBA00009348"/>
    </source>
</evidence>
<dbReference type="EMBL" id="JAHBAY010000015">
    <property type="protein sequence ID" value="MBT0773099.1"/>
    <property type="molecule type" value="Genomic_DNA"/>
</dbReference>
<dbReference type="InterPro" id="IPR011040">
    <property type="entry name" value="Sialidase"/>
</dbReference>
<dbReference type="RefSeq" id="WP_214159629.1">
    <property type="nucleotide sequence ID" value="NZ_JAHBAY010000015.1"/>
</dbReference>
<dbReference type="PANTHER" id="PTHR10628">
    <property type="entry name" value="SIALIDASE"/>
    <property type="match status" value="1"/>
</dbReference>
<comment type="similarity">
    <text evidence="2">Belongs to the glycosyl hydrolase 33 family.</text>
</comment>
<dbReference type="Gene3D" id="2.120.10.10">
    <property type="match status" value="1"/>
</dbReference>
<protein>
    <recommendedName>
        <fullName evidence="3">exo-alpha-sialidase</fullName>
        <ecNumber evidence="3">3.2.1.18</ecNumber>
    </recommendedName>
</protein>
<feature type="domain" description="Sialidase" evidence="6">
    <location>
        <begin position="100"/>
        <end position="393"/>
    </location>
</feature>
<dbReference type="InterPro" id="IPR036278">
    <property type="entry name" value="Sialidase_sf"/>
</dbReference>